<dbReference type="Gene3D" id="1.20.1280.50">
    <property type="match status" value="1"/>
</dbReference>
<organism evidence="2 3">
    <name type="scientific">Dentipellis fragilis</name>
    <dbReference type="NCBI Taxonomy" id="205917"/>
    <lineage>
        <taxon>Eukaryota</taxon>
        <taxon>Fungi</taxon>
        <taxon>Dikarya</taxon>
        <taxon>Basidiomycota</taxon>
        <taxon>Agaricomycotina</taxon>
        <taxon>Agaricomycetes</taxon>
        <taxon>Russulales</taxon>
        <taxon>Hericiaceae</taxon>
        <taxon>Dentipellis</taxon>
    </lineage>
</organism>
<evidence type="ECO:0000313" key="3">
    <source>
        <dbReference type="Proteomes" id="UP000298327"/>
    </source>
</evidence>
<dbReference type="AlphaFoldDB" id="A0A4Y9YX80"/>
<evidence type="ECO:0000256" key="1">
    <source>
        <dbReference type="SAM" id="MobiDB-lite"/>
    </source>
</evidence>
<evidence type="ECO:0000313" key="2">
    <source>
        <dbReference type="EMBL" id="TFY66181.1"/>
    </source>
</evidence>
<reference evidence="2 3" key="1">
    <citation type="submission" date="2019-02" db="EMBL/GenBank/DDBJ databases">
        <title>Genome sequencing of the rare red list fungi Dentipellis fragilis.</title>
        <authorList>
            <person name="Buettner E."/>
            <person name="Kellner H."/>
        </authorList>
    </citation>
    <scope>NUCLEOTIDE SEQUENCE [LARGE SCALE GENOMIC DNA]</scope>
    <source>
        <strain evidence="2 3">DSM 105465</strain>
    </source>
</reference>
<dbReference type="EMBL" id="SEOQ01000271">
    <property type="protein sequence ID" value="TFY66181.1"/>
    <property type="molecule type" value="Genomic_DNA"/>
</dbReference>
<feature type="region of interest" description="Disordered" evidence="1">
    <location>
        <begin position="760"/>
        <end position="779"/>
    </location>
</feature>
<name>A0A4Y9YX80_9AGAM</name>
<sequence length="779" mass="85844">MNEVFMPVAKADSARPEEDGGPTMIAIPRPHTHLCILEDPGMLDTGSQLSIQTISIMKVQEYPRTARDEGLSLPVAGSTSEKADPALTCLDASAPQRFGAYTIPCGPPAVVPSTTFARDSSPRFGPLAYLRWRKKIRATRNGTSTVSIRIDLNYIHRDYSVPSLDTAQTELLSPGTSSDSPHTTSVQHISNSTLSYEDVFRARFADVEKLASDSDKSAIEAARRLMNDDISTLQKIILSILSHHNRLICRIHRLPPEILARIFNLTIQGKQLLWHTGSVMSSFETARRDGHNRYQLMSVCHHWWNVILGDPSCWENITDGLGTSAMKAALYRSKSLPLTITRAVHSSYESPLLAQHLARIKELGLYLRGEPQSIQGAHESLNAPADNLETLFLAQRVSESHGDLTVGNSCTLPSGFLAAHAPKLRRISLYNYPAPAGRRKPSSLQQYTTNSSTAWQGFLHCRHLFSGAAYLTTRSPPELSDNRPVINMGCLQKLSIDDRAWPAAGLLGRLTAPACTSLKLKIANSSNQSTQRNYELLAQMLKKSSIAVDVPSRPIQTVRVCVQQMGQQPWLTVKGWSILHVADDGYPVFQPKSEPSFDFTLDMREGPRPKMEEAVFMAQLRHILAAIPPANVSTLSLELPHVRNLDCGDSSTQMVFGALARHGGAEASSTSPASSGSDDIFLRNLEAVSVPEAVLNRVSSHSQTFFGDILVPKLRCRKEMGFPLQKLYIVRPHPGFPHYSWVENIQQIVPVFAHVKSKSHEESRAPQYSAQPPGESPTA</sequence>
<keyword evidence="3" id="KW-1185">Reference proteome</keyword>
<dbReference type="OrthoDB" id="3365698at2759"/>
<accession>A0A4Y9YX80</accession>
<comment type="caution">
    <text evidence="2">The sequence shown here is derived from an EMBL/GenBank/DDBJ whole genome shotgun (WGS) entry which is preliminary data.</text>
</comment>
<protein>
    <submittedName>
        <fullName evidence="2">Uncharacterized protein</fullName>
    </submittedName>
</protein>
<dbReference type="Proteomes" id="UP000298327">
    <property type="component" value="Unassembled WGS sequence"/>
</dbReference>
<gene>
    <name evidence="2" type="ORF">EVG20_g4908</name>
</gene>
<proteinExistence type="predicted"/>